<keyword evidence="4 6" id="KW-0472">Membrane</keyword>
<feature type="domain" description="Peptidase M50" evidence="8">
    <location>
        <begin position="146"/>
        <end position="443"/>
    </location>
</feature>
<evidence type="ECO:0000256" key="2">
    <source>
        <dbReference type="ARBA" id="ARBA00022692"/>
    </source>
</evidence>
<evidence type="ECO:0000313" key="9">
    <source>
        <dbReference type="EMBL" id="WFD25204.1"/>
    </source>
</evidence>
<dbReference type="GO" id="GO:1905897">
    <property type="term" value="P:regulation of response to endoplasmic reticulum stress"/>
    <property type="evidence" value="ECO:0007669"/>
    <property type="project" value="TreeGrafter"/>
</dbReference>
<dbReference type="PANTHER" id="PTHR13325:SF3">
    <property type="entry name" value="MEMBRANE-BOUND TRANSCRIPTION FACTOR SITE-2 PROTEASE"/>
    <property type="match status" value="1"/>
</dbReference>
<dbReference type="Pfam" id="PF02163">
    <property type="entry name" value="Peptidase_M50"/>
    <property type="match status" value="1"/>
</dbReference>
<evidence type="ECO:0000256" key="7">
    <source>
        <dbReference type="SAM" id="SignalP"/>
    </source>
</evidence>
<dbReference type="GO" id="GO:0012505">
    <property type="term" value="C:endomembrane system"/>
    <property type="evidence" value="ECO:0007669"/>
    <property type="project" value="UniProtKB-SubCell"/>
</dbReference>
<keyword evidence="3 6" id="KW-1133">Transmembrane helix</keyword>
<feature type="signal peptide" evidence="7">
    <location>
        <begin position="1"/>
        <end position="20"/>
    </location>
</feature>
<feature type="transmembrane region" description="Helical" evidence="6">
    <location>
        <begin position="128"/>
        <end position="154"/>
    </location>
</feature>
<reference evidence="9" key="1">
    <citation type="submission" date="2023-03" db="EMBL/GenBank/DDBJ databases">
        <title>Mating type loci evolution in Malassezia.</title>
        <authorList>
            <person name="Coelho M.A."/>
        </authorList>
    </citation>
    <scope>NUCLEOTIDE SEQUENCE</scope>
    <source>
        <strain evidence="9">CBS 9557</strain>
    </source>
</reference>
<sequence length="470" mass="51362">MWSALVVGGVLWALLLQAVARYRIGAPDLSLLYAPLSLGRLRARVPLGALLYETPHVPWFGRGRLGWTQALPAHLWCDAGIVFACMAMLTSLVILCVTCVQVTLRLWAAYAPPARLGKRSLDEPAPLWITPLWSLSLSSSDLFVLLCVVAVSQLVHEAGHVLAALLHHVRPRRWGLVLAFPCIVMAHVTFPDLTSLSVRKQLRIVAAGVWQNAVTLAAWAALTALAAGVWVDAGGWRVTGCDDAALASYLRHDATMVAINDVSVDTMPPQQRTLWWHRLQNDALPREPGWCLPSSLWDKADASCCVSPENERGCFVDAHRATKCLDVLSTFAPDRARCDESCEGVCVRVDPSHPLVRLHLQQSDGSVDDLVLQGTASSLAAHVRVSPYRLVAPLRALLHHRLADMLTDILRTVSRFMYMVQGSMVLVNMLPIVGLDGGHMAELGLGLLWPSATMPLYTPGTSSPHTPRRC</sequence>
<protein>
    <recommendedName>
        <fullName evidence="5">Endopeptidase S2P</fullName>
    </recommendedName>
</protein>
<dbReference type="EMBL" id="CP119892">
    <property type="protein sequence ID" value="WFD25204.1"/>
    <property type="molecule type" value="Genomic_DNA"/>
</dbReference>
<evidence type="ECO:0000256" key="6">
    <source>
        <dbReference type="SAM" id="Phobius"/>
    </source>
</evidence>
<organism evidence="9 10">
    <name type="scientific">Malassezia nana</name>
    <dbReference type="NCBI Taxonomy" id="180528"/>
    <lineage>
        <taxon>Eukaryota</taxon>
        <taxon>Fungi</taxon>
        <taxon>Dikarya</taxon>
        <taxon>Basidiomycota</taxon>
        <taxon>Ustilaginomycotina</taxon>
        <taxon>Malasseziomycetes</taxon>
        <taxon>Malasseziales</taxon>
        <taxon>Malasseziaceae</taxon>
        <taxon>Malassezia</taxon>
    </lineage>
</organism>
<evidence type="ECO:0000256" key="5">
    <source>
        <dbReference type="ARBA" id="ARBA00032658"/>
    </source>
</evidence>
<evidence type="ECO:0000256" key="4">
    <source>
        <dbReference type="ARBA" id="ARBA00023136"/>
    </source>
</evidence>
<dbReference type="InterPro" id="IPR008915">
    <property type="entry name" value="Peptidase_M50"/>
</dbReference>
<evidence type="ECO:0000313" key="10">
    <source>
        <dbReference type="Proteomes" id="UP001213623"/>
    </source>
</evidence>
<dbReference type="GO" id="GO:0031293">
    <property type="term" value="P:membrane protein intracellular domain proteolysis"/>
    <property type="evidence" value="ECO:0007669"/>
    <property type="project" value="TreeGrafter"/>
</dbReference>
<name>A0AAF0EGR6_9BASI</name>
<gene>
    <name evidence="9" type="ORF">MNAN1_000170</name>
</gene>
<feature type="transmembrane region" description="Helical" evidence="6">
    <location>
        <begin position="81"/>
        <end position="107"/>
    </location>
</feature>
<evidence type="ECO:0000256" key="1">
    <source>
        <dbReference type="ARBA" id="ARBA00004127"/>
    </source>
</evidence>
<keyword evidence="9" id="KW-0378">Hydrolase</keyword>
<keyword evidence="2 6" id="KW-0812">Transmembrane</keyword>
<feature type="chain" id="PRO_5042115223" description="Endopeptidase S2P" evidence="7">
    <location>
        <begin position="21"/>
        <end position="470"/>
    </location>
</feature>
<dbReference type="InterPro" id="IPR001193">
    <property type="entry name" value="MBTPS2"/>
</dbReference>
<feature type="transmembrane region" description="Helical" evidence="6">
    <location>
        <begin position="174"/>
        <end position="193"/>
    </location>
</feature>
<dbReference type="GO" id="GO:0016020">
    <property type="term" value="C:membrane"/>
    <property type="evidence" value="ECO:0007669"/>
    <property type="project" value="InterPro"/>
</dbReference>
<keyword evidence="10" id="KW-1185">Reference proteome</keyword>
<proteinExistence type="predicted"/>
<comment type="subcellular location">
    <subcellularLocation>
        <location evidence="1">Endomembrane system</location>
        <topology evidence="1">Multi-pass membrane protein</topology>
    </subcellularLocation>
</comment>
<accession>A0AAF0EGR6</accession>
<dbReference type="Proteomes" id="UP001213623">
    <property type="component" value="Chromosome 1"/>
</dbReference>
<evidence type="ECO:0000259" key="8">
    <source>
        <dbReference type="Pfam" id="PF02163"/>
    </source>
</evidence>
<feature type="transmembrane region" description="Helical" evidence="6">
    <location>
        <begin position="205"/>
        <end position="231"/>
    </location>
</feature>
<dbReference type="GO" id="GO:0005737">
    <property type="term" value="C:cytoplasm"/>
    <property type="evidence" value="ECO:0007669"/>
    <property type="project" value="TreeGrafter"/>
</dbReference>
<keyword evidence="7" id="KW-0732">Signal</keyword>
<dbReference type="AlphaFoldDB" id="A0AAF0EGR6"/>
<evidence type="ECO:0000256" key="3">
    <source>
        <dbReference type="ARBA" id="ARBA00022989"/>
    </source>
</evidence>
<dbReference type="GO" id="GO:0004222">
    <property type="term" value="F:metalloendopeptidase activity"/>
    <property type="evidence" value="ECO:0007669"/>
    <property type="project" value="InterPro"/>
</dbReference>
<dbReference type="PANTHER" id="PTHR13325">
    <property type="entry name" value="PROTEASE M50 MEMBRANE-BOUND TRANSCRIPTION FACTOR SITE 2 PROTEASE"/>
    <property type="match status" value="1"/>
</dbReference>